<dbReference type="InterPro" id="IPR009262">
    <property type="entry name" value="SLC35_F1/F2/F6"/>
</dbReference>
<reference evidence="8 9" key="1">
    <citation type="submission" date="2024-04" db="EMBL/GenBank/DDBJ databases">
        <authorList>
            <person name="Fracassetti M."/>
        </authorList>
    </citation>
    <scope>NUCLEOTIDE SEQUENCE [LARGE SCALE GENOMIC DNA]</scope>
</reference>
<evidence type="ECO:0000313" key="9">
    <source>
        <dbReference type="Proteomes" id="UP001497516"/>
    </source>
</evidence>
<feature type="transmembrane region" description="Helical" evidence="7">
    <location>
        <begin position="16"/>
        <end position="42"/>
    </location>
</feature>
<keyword evidence="3" id="KW-0813">Transport</keyword>
<dbReference type="Pfam" id="PF06027">
    <property type="entry name" value="SLC35F"/>
    <property type="match status" value="1"/>
</dbReference>
<keyword evidence="6 7" id="KW-0472">Membrane</keyword>
<keyword evidence="5 7" id="KW-1133">Transmembrane helix</keyword>
<gene>
    <name evidence="8" type="ORF">LTRI10_LOCUS26649</name>
</gene>
<keyword evidence="9" id="KW-1185">Reference proteome</keyword>
<evidence type="ECO:0000256" key="4">
    <source>
        <dbReference type="ARBA" id="ARBA00022692"/>
    </source>
</evidence>
<comment type="subcellular location">
    <subcellularLocation>
        <location evidence="1">Membrane</location>
        <topology evidence="1">Multi-pass membrane protein</topology>
    </subcellularLocation>
</comment>
<evidence type="ECO:0000256" key="1">
    <source>
        <dbReference type="ARBA" id="ARBA00004141"/>
    </source>
</evidence>
<evidence type="ECO:0000256" key="7">
    <source>
        <dbReference type="SAM" id="Phobius"/>
    </source>
</evidence>
<evidence type="ECO:0000256" key="3">
    <source>
        <dbReference type="ARBA" id="ARBA00022448"/>
    </source>
</evidence>
<protein>
    <submittedName>
        <fullName evidence="8">Uncharacterized protein</fullName>
    </submittedName>
</protein>
<feature type="transmembrane region" description="Helical" evidence="7">
    <location>
        <begin position="284"/>
        <end position="300"/>
    </location>
</feature>
<dbReference type="SUPFAM" id="SSF103481">
    <property type="entry name" value="Multidrug resistance efflux transporter EmrE"/>
    <property type="match status" value="2"/>
</dbReference>
<evidence type="ECO:0000313" key="8">
    <source>
        <dbReference type="EMBL" id="CAL1385519.1"/>
    </source>
</evidence>
<feature type="transmembrane region" description="Helical" evidence="7">
    <location>
        <begin position="229"/>
        <end position="251"/>
    </location>
</feature>
<dbReference type="PANTHER" id="PTHR14233:SF18">
    <property type="entry name" value="OS05G0444300 PROTEIN"/>
    <property type="match status" value="1"/>
</dbReference>
<organism evidence="8 9">
    <name type="scientific">Linum trigynum</name>
    <dbReference type="NCBI Taxonomy" id="586398"/>
    <lineage>
        <taxon>Eukaryota</taxon>
        <taxon>Viridiplantae</taxon>
        <taxon>Streptophyta</taxon>
        <taxon>Embryophyta</taxon>
        <taxon>Tracheophyta</taxon>
        <taxon>Spermatophyta</taxon>
        <taxon>Magnoliopsida</taxon>
        <taxon>eudicotyledons</taxon>
        <taxon>Gunneridae</taxon>
        <taxon>Pentapetalae</taxon>
        <taxon>rosids</taxon>
        <taxon>fabids</taxon>
        <taxon>Malpighiales</taxon>
        <taxon>Linaceae</taxon>
        <taxon>Linum</taxon>
    </lineage>
</organism>
<dbReference type="InterPro" id="IPR037185">
    <property type="entry name" value="EmrE-like"/>
</dbReference>
<keyword evidence="4 7" id="KW-0812">Transmembrane</keyword>
<dbReference type="AlphaFoldDB" id="A0AAV2EHV7"/>
<evidence type="ECO:0000256" key="5">
    <source>
        <dbReference type="ARBA" id="ARBA00022989"/>
    </source>
</evidence>
<feature type="transmembrane region" description="Helical" evidence="7">
    <location>
        <begin position="194"/>
        <end position="217"/>
    </location>
</feature>
<evidence type="ECO:0000256" key="6">
    <source>
        <dbReference type="ARBA" id="ARBA00023136"/>
    </source>
</evidence>
<feature type="transmembrane region" description="Helical" evidence="7">
    <location>
        <begin position="48"/>
        <end position="68"/>
    </location>
</feature>
<dbReference type="GO" id="GO:0022857">
    <property type="term" value="F:transmembrane transporter activity"/>
    <property type="evidence" value="ECO:0007669"/>
    <property type="project" value="InterPro"/>
</dbReference>
<dbReference type="PANTHER" id="PTHR14233">
    <property type="entry name" value="DUF914-RELATED"/>
    <property type="match status" value="1"/>
</dbReference>
<feature type="transmembrane region" description="Helical" evidence="7">
    <location>
        <begin position="131"/>
        <end position="152"/>
    </location>
</feature>
<evidence type="ECO:0000256" key="2">
    <source>
        <dbReference type="ARBA" id="ARBA00007863"/>
    </source>
</evidence>
<accession>A0AAV2EHV7</accession>
<dbReference type="Proteomes" id="UP001497516">
    <property type="component" value="Chromosome 4"/>
</dbReference>
<name>A0AAV2EHV7_9ROSI</name>
<dbReference type="GO" id="GO:0016020">
    <property type="term" value="C:membrane"/>
    <property type="evidence" value="ECO:0007669"/>
    <property type="project" value="UniProtKB-SubCell"/>
</dbReference>
<feature type="transmembrane region" description="Helical" evidence="7">
    <location>
        <begin position="164"/>
        <end position="182"/>
    </location>
</feature>
<comment type="similarity">
    <text evidence="2">Belongs to the SLC35F solute transporter family.</text>
</comment>
<sequence>MKVDMKSGRNFPRRTLYLILLGQVLSLLLALTTFFASLIAALGVDTPITQGSSSYLAAALIYGGILIYRRHKLLVSWYWYLLLSFLDVHGIFLFNKAYQFTSITSVTMLDCFALLWVIILSRVFIGTRYTICQFLGAAICVAGLALVILSDIGGGGDEGGSKPILGDFLVIAGTVFYALSNVGEEFCAKKRDRIELMAMIGVFGFLISILEISVVELKNVQSIKWSPNLVLAFVGYGVCEFLLFSTFSWFIQVTGATMYNLSVLTSDMWVVLIRLFFYHQQVEWLYYVAFGVVAVGLIVYSTSEEEEDPGDETAAAIAAGDSSQDYQLLSDGNGDVDSCCTLQTISTVTT</sequence>
<dbReference type="InterPro" id="IPR052221">
    <property type="entry name" value="SLC35F_Transporter"/>
</dbReference>
<feature type="transmembrane region" description="Helical" evidence="7">
    <location>
        <begin position="75"/>
        <end position="94"/>
    </location>
</feature>
<proteinExistence type="inferred from homology"/>
<dbReference type="EMBL" id="OZ034817">
    <property type="protein sequence ID" value="CAL1385519.1"/>
    <property type="molecule type" value="Genomic_DNA"/>
</dbReference>
<feature type="transmembrane region" description="Helical" evidence="7">
    <location>
        <begin position="100"/>
        <end position="119"/>
    </location>
</feature>